<evidence type="ECO:0000259" key="7">
    <source>
        <dbReference type="Pfam" id="PF00296"/>
    </source>
</evidence>
<dbReference type="InterPro" id="IPR036661">
    <property type="entry name" value="Luciferase-like_sf"/>
</dbReference>
<dbReference type="AlphaFoldDB" id="A0A6G4VBB8"/>
<proteinExistence type="inferred from homology"/>
<comment type="caution">
    <text evidence="8">The sequence shown here is derived from an EMBL/GenBank/DDBJ whole genome shotgun (WGS) entry which is preliminary data.</text>
</comment>
<dbReference type="GO" id="GO:0016705">
    <property type="term" value="F:oxidoreductase activity, acting on paired donors, with incorporation or reduction of molecular oxygen"/>
    <property type="evidence" value="ECO:0007669"/>
    <property type="project" value="InterPro"/>
</dbReference>
<dbReference type="PANTHER" id="PTHR30011:SF16">
    <property type="entry name" value="C2H2 FINGER DOMAIN TRANSCRIPTION FACTOR (EUROFUNG)-RELATED"/>
    <property type="match status" value="1"/>
</dbReference>
<feature type="binding site" evidence="6">
    <location>
        <position position="151"/>
    </location>
    <ligand>
        <name>FMN</name>
        <dbReference type="ChEBI" id="CHEBI:58210"/>
    </ligand>
</feature>
<dbReference type="PANTHER" id="PTHR30011">
    <property type="entry name" value="ALKANESULFONATE MONOOXYGENASE-RELATED"/>
    <property type="match status" value="1"/>
</dbReference>
<gene>
    <name evidence="8" type="ORF">G5C60_28195</name>
</gene>
<organism evidence="8 9">
    <name type="scientific">Streptomyces scabichelini</name>
    <dbReference type="NCBI Taxonomy" id="2711217"/>
    <lineage>
        <taxon>Bacteria</taxon>
        <taxon>Bacillati</taxon>
        <taxon>Actinomycetota</taxon>
        <taxon>Actinomycetes</taxon>
        <taxon>Kitasatosporales</taxon>
        <taxon>Streptomycetaceae</taxon>
        <taxon>Streptomyces</taxon>
    </lineage>
</organism>
<dbReference type="GO" id="GO:0004497">
    <property type="term" value="F:monooxygenase activity"/>
    <property type="evidence" value="ECO:0007669"/>
    <property type="project" value="UniProtKB-KW"/>
</dbReference>
<evidence type="ECO:0000313" key="8">
    <source>
        <dbReference type="EMBL" id="NGO11379.1"/>
    </source>
</evidence>
<keyword evidence="9" id="KW-1185">Reference proteome</keyword>
<evidence type="ECO:0000256" key="1">
    <source>
        <dbReference type="ARBA" id="ARBA00022630"/>
    </source>
</evidence>
<keyword evidence="4 8" id="KW-0503">Monooxygenase</keyword>
<dbReference type="InterPro" id="IPR051260">
    <property type="entry name" value="Diverse_substr_monoxygenases"/>
</dbReference>
<dbReference type="SUPFAM" id="SSF51679">
    <property type="entry name" value="Bacterial luciferase-like"/>
    <property type="match status" value="1"/>
</dbReference>
<sequence length="444" mass="48087">MNGMHIGFDLSFAHTEGAWARQGSWVGQDFPNVRMYMELARTAERAGVGMLFFGDGSGIPSTWRGSIDPAVEWGIQWPRHDMSPVIAAMSTVTEKIGFGLTYSSTFMHPFYVARLLNSLDHVTGGRIAFNVVASTRGADAANYGFAELMDHDLRYERMEEFVAVCRALWDSVAPDAIVRDRDTGRFADPSKVHPIDHRGRFFTVKGPLASVPSPQHHPLIVQAGNSPRGIAASARLADLVFGFGGNLMAQHRHRKLLDEALLAEGRGPAEVGILWATQVIVGRTTAEAEARRDAVHEFWSEEAVATYLSHNAGYDLSTLPESFPLAELRDEIVAANASPAGLVGSLIAEFGENHTMSRAEFFAHGRGRATGLDHSIVGDPATVADALEENFAATGSRGGYMFSSPLAMPSGFAEISELLLPELRRRGALAPAYPGATLRENLAV</sequence>
<dbReference type="Proteomes" id="UP000472335">
    <property type="component" value="Unassembled WGS sequence"/>
</dbReference>
<evidence type="ECO:0000256" key="6">
    <source>
        <dbReference type="PIRSR" id="PIRSR000337-1"/>
    </source>
</evidence>
<keyword evidence="3 8" id="KW-0560">Oxidoreductase</keyword>
<dbReference type="InterPro" id="IPR016215">
    <property type="entry name" value="NTA_MOA"/>
</dbReference>
<evidence type="ECO:0000256" key="5">
    <source>
        <dbReference type="ARBA" id="ARBA00033748"/>
    </source>
</evidence>
<feature type="binding site" evidence="6">
    <location>
        <position position="101"/>
    </location>
    <ligand>
        <name>FMN</name>
        <dbReference type="ChEBI" id="CHEBI:58210"/>
    </ligand>
</feature>
<dbReference type="PIRSF" id="PIRSF000337">
    <property type="entry name" value="NTA_MOA"/>
    <property type="match status" value="1"/>
</dbReference>
<dbReference type="EMBL" id="JAAKZY010000102">
    <property type="protein sequence ID" value="NGO11379.1"/>
    <property type="molecule type" value="Genomic_DNA"/>
</dbReference>
<dbReference type="NCBIfam" id="TIGR03860">
    <property type="entry name" value="FMN_nitrolo"/>
    <property type="match status" value="1"/>
</dbReference>
<evidence type="ECO:0000256" key="2">
    <source>
        <dbReference type="ARBA" id="ARBA00022643"/>
    </source>
</evidence>
<feature type="binding site" evidence="6">
    <location>
        <position position="226"/>
    </location>
    <ligand>
        <name>FMN</name>
        <dbReference type="ChEBI" id="CHEBI:58210"/>
    </ligand>
</feature>
<name>A0A6G4VBB8_9ACTN</name>
<comment type="similarity">
    <text evidence="5">Belongs to the NtaA/SnaA/DszA monooxygenase family.</text>
</comment>
<keyword evidence="1 6" id="KW-0285">Flavoprotein</keyword>
<protein>
    <submittedName>
        <fullName evidence="8">NtaA/DmoA family FMN-dependent monooxygenase</fullName>
        <ecNumber evidence="8">1.14.-.-</ecNumber>
    </submittedName>
</protein>
<dbReference type="Gene3D" id="3.20.20.30">
    <property type="entry name" value="Luciferase-like domain"/>
    <property type="match status" value="1"/>
</dbReference>
<evidence type="ECO:0000256" key="3">
    <source>
        <dbReference type="ARBA" id="ARBA00023002"/>
    </source>
</evidence>
<feature type="binding site" evidence="6">
    <location>
        <position position="155"/>
    </location>
    <ligand>
        <name>FMN</name>
        <dbReference type="ChEBI" id="CHEBI:58210"/>
    </ligand>
</feature>
<dbReference type="InterPro" id="IPR011251">
    <property type="entry name" value="Luciferase-like_dom"/>
</dbReference>
<dbReference type="EC" id="1.14.-.-" evidence="8"/>
<evidence type="ECO:0000313" key="9">
    <source>
        <dbReference type="Proteomes" id="UP000472335"/>
    </source>
</evidence>
<keyword evidence="2 6" id="KW-0288">FMN</keyword>
<evidence type="ECO:0000256" key="4">
    <source>
        <dbReference type="ARBA" id="ARBA00023033"/>
    </source>
</evidence>
<feature type="domain" description="Luciferase-like" evidence="7">
    <location>
        <begin position="21"/>
        <end position="395"/>
    </location>
</feature>
<reference evidence="8 9" key="1">
    <citation type="submission" date="2020-02" db="EMBL/GenBank/DDBJ databases">
        <title>Whole-genome analyses of novel actinobacteria.</title>
        <authorList>
            <person name="Sahin N."/>
            <person name="Gencbay T."/>
        </authorList>
    </citation>
    <scope>NUCLEOTIDE SEQUENCE [LARGE SCALE GENOMIC DNA]</scope>
    <source>
        <strain evidence="8 9">HC44</strain>
    </source>
</reference>
<accession>A0A6G4VBB8</accession>
<dbReference type="Pfam" id="PF00296">
    <property type="entry name" value="Bac_luciferase"/>
    <property type="match status" value="1"/>
</dbReference>
<feature type="binding site" evidence="6">
    <location>
        <position position="55"/>
    </location>
    <ligand>
        <name>FMN</name>
        <dbReference type="ChEBI" id="CHEBI:58210"/>
    </ligand>
</feature>